<evidence type="ECO:0000256" key="1">
    <source>
        <dbReference type="ARBA" id="ARBA00001393"/>
    </source>
</evidence>
<proteinExistence type="inferred from homology"/>
<dbReference type="Gene3D" id="3.40.50.1970">
    <property type="match status" value="1"/>
</dbReference>
<comment type="similarity">
    <text evidence="6 18">Belongs to the sugar phosphate cyclases superfamily. Dehydroquinate synthase family.</text>
</comment>
<evidence type="ECO:0000256" key="10">
    <source>
        <dbReference type="ARBA" id="ARBA00022605"/>
    </source>
</evidence>
<evidence type="ECO:0000256" key="11">
    <source>
        <dbReference type="ARBA" id="ARBA00022723"/>
    </source>
</evidence>
<dbReference type="InterPro" id="IPR016037">
    <property type="entry name" value="DHQ_synth_AroB"/>
</dbReference>
<comment type="function">
    <text evidence="3 18">Catalyzes the conversion of 3-deoxy-D-arabino-heptulosonate 7-phosphate (DAHP) to dehydroquinate (DHQ).</text>
</comment>
<evidence type="ECO:0000256" key="7">
    <source>
        <dbReference type="ARBA" id="ARBA00013031"/>
    </source>
</evidence>
<dbReference type="CDD" id="cd08195">
    <property type="entry name" value="DHQS"/>
    <property type="match status" value="1"/>
</dbReference>
<dbReference type="GO" id="GO:0003856">
    <property type="term" value="F:3-dehydroquinate synthase activity"/>
    <property type="evidence" value="ECO:0007669"/>
    <property type="project" value="UniProtKB-UniRule"/>
</dbReference>
<evidence type="ECO:0000256" key="17">
    <source>
        <dbReference type="ARBA" id="ARBA00023285"/>
    </source>
</evidence>
<dbReference type="UniPathway" id="UPA00053">
    <property type="reaction ID" value="UER00085"/>
</dbReference>
<dbReference type="SUPFAM" id="SSF56796">
    <property type="entry name" value="Dehydroquinate synthase-like"/>
    <property type="match status" value="1"/>
</dbReference>
<dbReference type="FunFam" id="3.40.50.1970:FF:000001">
    <property type="entry name" value="3-dehydroquinate synthase"/>
    <property type="match status" value="1"/>
</dbReference>
<dbReference type="PANTHER" id="PTHR43622:SF7">
    <property type="entry name" value="3-DEHYDROQUINATE SYNTHASE, CHLOROPLASTIC"/>
    <property type="match status" value="1"/>
</dbReference>
<dbReference type="Pfam" id="PF24621">
    <property type="entry name" value="DHQS_C"/>
    <property type="match status" value="1"/>
</dbReference>
<dbReference type="InterPro" id="IPR050071">
    <property type="entry name" value="Dehydroquinate_synthase"/>
</dbReference>
<evidence type="ECO:0000256" key="18">
    <source>
        <dbReference type="HAMAP-Rule" id="MF_00110"/>
    </source>
</evidence>
<dbReference type="AlphaFoldDB" id="A0A545TBM6"/>
<evidence type="ECO:0000256" key="12">
    <source>
        <dbReference type="ARBA" id="ARBA00022741"/>
    </source>
</evidence>
<accession>A0A545TBM6</accession>
<feature type="binding site" evidence="18">
    <location>
        <position position="140"/>
    </location>
    <ligand>
        <name>NAD(+)</name>
        <dbReference type="ChEBI" id="CHEBI:57540"/>
    </ligand>
</feature>
<name>A0A545TBM6_9GAMM</name>
<feature type="binding site" evidence="18">
    <location>
        <begin position="103"/>
        <end position="107"/>
    </location>
    <ligand>
        <name>NAD(+)</name>
        <dbReference type="ChEBI" id="CHEBI:57540"/>
    </ligand>
</feature>
<evidence type="ECO:0000256" key="3">
    <source>
        <dbReference type="ARBA" id="ARBA00003485"/>
    </source>
</evidence>
<evidence type="ECO:0000259" key="20">
    <source>
        <dbReference type="Pfam" id="PF24621"/>
    </source>
</evidence>
<evidence type="ECO:0000256" key="4">
    <source>
        <dbReference type="ARBA" id="ARBA00004496"/>
    </source>
</evidence>
<evidence type="ECO:0000256" key="16">
    <source>
        <dbReference type="ARBA" id="ARBA00023239"/>
    </source>
</evidence>
<dbReference type="InterPro" id="IPR056179">
    <property type="entry name" value="DHQS_C"/>
</dbReference>
<evidence type="ECO:0000313" key="21">
    <source>
        <dbReference type="EMBL" id="TQV74628.1"/>
    </source>
</evidence>
<dbReference type="InterPro" id="IPR030960">
    <property type="entry name" value="DHQS/DOIS_N"/>
</dbReference>
<comment type="caution">
    <text evidence="21">The sequence shown here is derived from an EMBL/GenBank/DDBJ whole genome shotgun (WGS) entry which is preliminary data.</text>
</comment>
<keyword evidence="11 18" id="KW-0479">Metal-binding</keyword>
<feature type="binding site" evidence="18">
    <location>
        <position position="262"/>
    </location>
    <ligand>
        <name>Zn(2+)</name>
        <dbReference type="ChEBI" id="CHEBI:29105"/>
    </ligand>
</feature>
<dbReference type="GO" id="GO:0009073">
    <property type="term" value="P:aromatic amino acid family biosynthetic process"/>
    <property type="evidence" value="ECO:0007669"/>
    <property type="project" value="UniProtKB-KW"/>
</dbReference>
<dbReference type="InterPro" id="IPR030963">
    <property type="entry name" value="DHQ_synth_fam"/>
</dbReference>
<evidence type="ECO:0000256" key="8">
    <source>
        <dbReference type="ARBA" id="ARBA00017684"/>
    </source>
</evidence>
<dbReference type="PIRSF" id="PIRSF001455">
    <property type="entry name" value="DHQ_synth"/>
    <property type="match status" value="1"/>
</dbReference>
<keyword evidence="10 18" id="KW-0028">Amino-acid biosynthesis</keyword>
<dbReference type="RefSeq" id="WP_142941243.1">
    <property type="nucleotide sequence ID" value="NZ_VIKR01000002.1"/>
</dbReference>
<feature type="binding site" evidence="18">
    <location>
        <begin position="127"/>
        <end position="128"/>
    </location>
    <ligand>
        <name>NAD(+)</name>
        <dbReference type="ChEBI" id="CHEBI:57540"/>
    </ligand>
</feature>
<evidence type="ECO:0000256" key="2">
    <source>
        <dbReference type="ARBA" id="ARBA00001911"/>
    </source>
</evidence>
<comment type="cofactor">
    <cofactor evidence="2 18">
        <name>NAD(+)</name>
        <dbReference type="ChEBI" id="CHEBI:57540"/>
    </cofactor>
</comment>
<reference evidence="21 22" key="1">
    <citation type="submission" date="2019-06" db="EMBL/GenBank/DDBJ databases">
        <title>Draft genome of Aliikangiella marina GYP-15.</title>
        <authorList>
            <person name="Wang G."/>
        </authorList>
    </citation>
    <scope>NUCLEOTIDE SEQUENCE [LARGE SCALE GENOMIC DNA]</scope>
    <source>
        <strain evidence="21 22">GYP-15</strain>
    </source>
</reference>
<dbReference type="PANTHER" id="PTHR43622">
    <property type="entry name" value="3-DEHYDROQUINATE SYNTHASE"/>
    <property type="match status" value="1"/>
</dbReference>
<keyword evidence="22" id="KW-1185">Reference proteome</keyword>
<dbReference type="Pfam" id="PF01761">
    <property type="entry name" value="DHQ_synthase"/>
    <property type="match status" value="1"/>
</dbReference>
<feature type="binding site" evidence="18">
    <location>
        <begin position="69"/>
        <end position="74"/>
    </location>
    <ligand>
        <name>NAD(+)</name>
        <dbReference type="ChEBI" id="CHEBI:57540"/>
    </ligand>
</feature>
<gene>
    <name evidence="18 21" type="primary">aroB</name>
    <name evidence="21" type="ORF">FLL45_06600</name>
</gene>
<sequence>MRTLELDLAERSYNIYINEGLLTNRDLLSQYCRGDKVLILSNQTVAPIYLAMLSESLKHLKVYSLALPDGEIYKNLESYQKVLDFLIENQFRRNDTLITLGGGVIGDLGGFVAASYQRGMGFIQVPTSLLAQVDSSVGGKTGVNHPLGKNMIGAFYQPKAVIIDTATLDTLPDREYYSGFAEVLKYAMLGSKEILSSLQDDISAILARDKNVLSDIVYYSCLMKAEVVAADEREQGQRALLNLGHTFGHAVEKVTEYKQYLHGEAVAIGIAMALNLSADRGLVSEERRALYLQLIEKLKLPSKTSLPLSVDELINAMRLDKKNLSDSFRLVLPKDNHCIISEEKDSKPVALAISKQLD</sequence>
<organism evidence="21 22">
    <name type="scientific">Aliikangiella marina</name>
    <dbReference type="NCBI Taxonomy" id="1712262"/>
    <lineage>
        <taxon>Bacteria</taxon>
        <taxon>Pseudomonadati</taxon>
        <taxon>Pseudomonadota</taxon>
        <taxon>Gammaproteobacteria</taxon>
        <taxon>Oceanospirillales</taxon>
        <taxon>Pleioneaceae</taxon>
        <taxon>Aliikangiella</taxon>
    </lineage>
</organism>
<feature type="binding site" evidence="18">
    <location>
        <position position="245"/>
    </location>
    <ligand>
        <name>Zn(2+)</name>
        <dbReference type="ChEBI" id="CHEBI:29105"/>
    </ligand>
</feature>
<dbReference type="GO" id="GO:0000166">
    <property type="term" value="F:nucleotide binding"/>
    <property type="evidence" value="ECO:0007669"/>
    <property type="project" value="UniProtKB-KW"/>
</dbReference>
<dbReference type="EMBL" id="VIKR01000002">
    <property type="protein sequence ID" value="TQV74628.1"/>
    <property type="molecule type" value="Genomic_DNA"/>
</dbReference>
<keyword evidence="13 18" id="KW-0862">Zinc</keyword>
<keyword evidence="9 18" id="KW-0963">Cytoplasm</keyword>
<evidence type="ECO:0000256" key="15">
    <source>
        <dbReference type="ARBA" id="ARBA00023141"/>
    </source>
</evidence>
<evidence type="ECO:0000259" key="19">
    <source>
        <dbReference type="Pfam" id="PF01761"/>
    </source>
</evidence>
<keyword evidence="14 18" id="KW-0520">NAD</keyword>
<dbReference type="Gene3D" id="1.20.1090.10">
    <property type="entry name" value="Dehydroquinate synthase-like - alpha domain"/>
    <property type="match status" value="1"/>
</dbReference>
<keyword evidence="16 18" id="KW-0456">Lyase</keyword>
<dbReference type="EC" id="4.2.3.4" evidence="7 18"/>
<evidence type="ECO:0000256" key="9">
    <source>
        <dbReference type="ARBA" id="ARBA00022490"/>
    </source>
</evidence>
<comment type="pathway">
    <text evidence="5 18">Metabolic intermediate biosynthesis; chorismate biosynthesis; chorismate from D-erythrose 4-phosphate and phosphoenolpyruvate: step 2/7.</text>
</comment>
<keyword evidence="12 18" id="KW-0547">Nucleotide-binding</keyword>
<dbReference type="GO" id="GO:0009423">
    <property type="term" value="P:chorismate biosynthetic process"/>
    <property type="evidence" value="ECO:0007669"/>
    <property type="project" value="UniProtKB-UniRule"/>
</dbReference>
<dbReference type="GO" id="GO:0005737">
    <property type="term" value="C:cytoplasm"/>
    <property type="evidence" value="ECO:0007669"/>
    <property type="project" value="UniProtKB-SubCell"/>
</dbReference>
<keyword evidence="17 18" id="KW-0170">Cobalt</keyword>
<feature type="domain" description="3-dehydroquinate synthase C-terminal" evidence="20">
    <location>
        <begin position="179"/>
        <end position="323"/>
    </location>
</feature>
<dbReference type="OrthoDB" id="9806583at2"/>
<dbReference type="Proteomes" id="UP000317839">
    <property type="component" value="Unassembled WGS sequence"/>
</dbReference>
<evidence type="ECO:0000313" key="22">
    <source>
        <dbReference type="Proteomes" id="UP000317839"/>
    </source>
</evidence>
<feature type="binding site" evidence="18">
    <location>
        <position position="149"/>
    </location>
    <ligand>
        <name>NAD(+)</name>
        <dbReference type="ChEBI" id="CHEBI:57540"/>
    </ligand>
</feature>
<evidence type="ECO:0000256" key="5">
    <source>
        <dbReference type="ARBA" id="ARBA00004661"/>
    </source>
</evidence>
<dbReference type="GO" id="GO:0008652">
    <property type="term" value="P:amino acid biosynthetic process"/>
    <property type="evidence" value="ECO:0007669"/>
    <property type="project" value="UniProtKB-KW"/>
</dbReference>
<feature type="binding site" evidence="18">
    <location>
        <begin position="167"/>
        <end position="170"/>
    </location>
    <ligand>
        <name>NAD(+)</name>
        <dbReference type="ChEBI" id="CHEBI:57540"/>
    </ligand>
</feature>
<keyword evidence="15 18" id="KW-0057">Aromatic amino acid biosynthesis</keyword>
<dbReference type="NCBIfam" id="TIGR01357">
    <property type="entry name" value="aroB"/>
    <property type="match status" value="1"/>
</dbReference>
<evidence type="ECO:0000256" key="6">
    <source>
        <dbReference type="ARBA" id="ARBA00005412"/>
    </source>
</evidence>
<feature type="domain" description="3-dehydroquinate synthase N-terminal" evidence="19">
    <location>
        <begin position="65"/>
        <end position="176"/>
    </location>
</feature>
<comment type="cofactor">
    <cofactor evidence="18">
        <name>Co(2+)</name>
        <dbReference type="ChEBI" id="CHEBI:48828"/>
    </cofactor>
    <cofactor evidence="18">
        <name>Zn(2+)</name>
        <dbReference type="ChEBI" id="CHEBI:29105"/>
    </cofactor>
    <text evidence="18">Binds 1 divalent metal cation per subunit. Can use either Co(2+) or Zn(2+).</text>
</comment>
<evidence type="ECO:0000256" key="13">
    <source>
        <dbReference type="ARBA" id="ARBA00022833"/>
    </source>
</evidence>
<comment type="catalytic activity">
    <reaction evidence="1 18">
        <text>7-phospho-2-dehydro-3-deoxy-D-arabino-heptonate = 3-dehydroquinate + phosphate</text>
        <dbReference type="Rhea" id="RHEA:21968"/>
        <dbReference type="ChEBI" id="CHEBI:32364"/>
        <dbReference type="ChEBI" id="CHEBI:43474"/>
        <dbReference type="ChEBI" id="CHEBI:58394"/>
        <dbReference type="EC" id="4.2.3.4"/>
    </reaction>
</comment>
<protein>
    <recommendedName>
        <fullName evidence="8 18">3-dehydroquinate synthase</fullName>
        <shortName evidence="18">DHQS</shortName>
        <ecNumber evidence="7 18">4.2.3.4</ecNumber>
    </recommendedName>
</protein>
<feature type="binding site" evidence="18">
    <location>
        <position position="182"/>
    </location>
    <ligand>
        <name>Zn(2+)</name>
        <dbReference type="ChEBI" id="CHEBI:29105"/>
    </ligand>
</feature>
<dbReference type="GO" id="GO:0046872">
    <property type="term" value="F:metal ion binding"/>
    <property type="evidence" value="ECO:0007669"/>
    <property type="project" value="UniProtKB-KW"/>
</dbReference>
<comment type="subcellular location">
    <subcellularLocation>
        <location evidence="4 18">Cytoplasm</location>
    </subcellularLocation>
</comment>
<evidence type="ECO:0000256" key="14">
    <source>
        <dbReference type="ARBA" id="ARBA00023027"/>
    </source>
</evidence>
<dbReference type="HAMAP" id="MF_00110">
    <property type="entry name" value="DHQ_synthase"/>
    <property type="match status" value="1"/>
</dbReference>